<keyword evidence="1" id="KW-1133">Transmembrane helix</keyword>
<feature type="transmembrane region" description="Helical" evidence="1">
    <location>
        <begin position="21"/>
        <end position="42"/>
    </location>
</feature>
<dbReference type="RefSeq" id="WP_157893178.1">
    <property type="nucleotide sequence ID" value="NZ_CP050266.1"/>
</dbReference>
<evidence type="ECO:0000313" key="3">
    <source>
        <dbReference type="Proteomes" id="UP000501408"/>
    </source>
</evidence>
<keyword evidence="1" id="KW-0812">Transmembrane</keyword>
<gene>
    <name evidence="2" type="ORF">HBA18_11735</name>
</gene>
<name>A0ABX6JZW9_SALCS</name>
<sequence length="52" mass="5935">MMMSHPVVQTINKCLVRMTTLTLAVMALKLSAIYLVPLAVLIKTHFKEIVHW</sequence>
<keyword evidence="1" id="KW-0472">Membrane</keyword>
<organism evidence="2 3">
    <name type="scientific">Salinivibrio costicola</name>
    <name type="common">Vibrio costicola</name>
    <dbReference type="NCBI Taxonomy" id="51367"/>
    <lineage>
        <taxon>Bacteria</taxon>
        <taxon>Pseudomonadati</taxon>
        <taxon>Pseudomonadota</taxon>
        <taxon>Gammaproteobacteria</taxon>
        <taxon>Vibrionales</taxon>
        <taxon>Vibrionaceae</taxon>
        <taxon>Salinivibrio</taxon>
    </lineage>
</organism>
<evidence type="ECO:0000313" key="2">
    <source>
        <dbReference type="EMBL" id="QIR04900.1"/>
    </source>
</evidence>
<evidence type="ECO:0000256" key="1">
    <source>
        <dbReference type="SAM" id="Phobius"/>
    </source>
</evidence>
<protein>
    <submittedName>
        <fullName evidence="2">Uncharacterized protein</fullName>
    </submittedName>
</protein>
<dbReference type="Proteomes" id="UP000501408">
    <property type="component" value="Chromosome 1"/>
</dbReference>
<keyword evidence="3" id="KW-1185">Reference proteome</keyword>
<reference evidence="2 3" key="1">
    <citation type="submission" date="2020-03" db="EMBL/GenBank/DDBJ databases">
        <title>Genome mining reveals the biosynthetic pathways of PHA and ectoines of the halophilic strain Salinivibrio costicola M318 isolated from fermented shrimp paste.</title>
        <authorList>
            <person name="Doan T.V."/>
            <person name="Tran L.T."/>
            <person name="Trieu T.A."/>
            <person name="Nguyen Q.V."/>
            <person name="Quach T.N."/>
            <person name="Phi T.Q."/>
            <person name="Kumar S."/>
        </authorList>
    </citation>
    <scope>NUCLEOTIDE SEQUENCE [LARGE SCALE GENOMIC DNA]</scope>
    <source>
        <strain evidence="2 3">M318</strain>
    </source>
</reference>
<accession>A0ABX6JZW9</accession>
<dbReference type="EMBL" id="CP050266">
    <property type="protein sequence ID" value="QIR04900.1"/>
    <property type="molecule type" value="Genomic_DNA"/>
</dbReference>
<proteinExistence type="predicted"/>